<organism evidence="2 3">
    <name type="scientific">Burkholderia ambifaria IOP40-10</name>
    <dbReference type="NCBI Taxonomy" id="396596"/>
    <lineage>
        <taxon>Bacteria</taxon>
        <taxon>Pseudomonadati</taxon>
        <taxon>Pseudomonadota</taxon>
        <taxon>Betaproteobacteria</taxon>
        <taxon>Burkholderiales</taxon>
        <taxon>Burkholderiaceae</taxon>
        <taxon>Burkholderia</taxon>
        <taxon>Burkholderia cepacia complex</taxon>
    </lineage>
</organism>
<gene>
    <name evidence="2" type="ORF">BamIOP4010DRAFT_6210</name>
</gene>
<dbReference type="EMBL" id="ABLC01000313">
    <property type="protein sequence ID" value="EDT00271.1"/>
    <property type="molecule type" value="Genomic_DNA"/>
</dbReference>
<comment type="caution">
    <text evidence="2">The sequence shown here is derived from an EMBL/GenBank/DDBJ whole genome shotgun (WGS) entry which is preliminary data.</text>
</comment>
<dbReference type="AlphaFoldDB" id="B1FQ99"/>
<feature type="compositionally biased region" description="Basic and acidic residues" evidence="1">
    <location>
        <begin position="73"/>
        <end position="104"/>
    </location>
</feature>
<accession>B1FQ99</accession>
<proteinExistence type="predicted"/>
<evidence type="ECO:0000313" key="2">
    <source>
        <dbReference type="EMBL" id="EDT00271.1"/>
    </source>
</evidence>
<feature type="region of interest" description="Disordered" evidence="1">
    <location>
        <begin position="73"/>
        <end position="138"/>
    </location>
</feature>
<evidence type="ECO:0000313" key="3">
    <source>
        <dbReference type="Proteomes" id="UP000005463"/>
    </source>
</evidence>
<sequence length="138" mass="15479">MERGRRRALPVESMVLVETMVLGRDQRIDHVRRNLLERHPFAVRRLEFRQQLAVGGQHLRGLVDARLADVADAGRERNQRQHVQQEQHRHGGGREQHAAARRMTETAPGGGQHTLDGHGGSGRDGLGARDPFGTEITH</sequence>
<protein>
    <submittedName>
        <fullName evidence="2">Uncharacterized protein</fullName>
    </submittedName>
</protein>
<evidence type="ECO:0000256" key="1">
    <source>
        <dbReference type="SAM" id="MobiDB-lite"/>
    </source>
</evidence>
<dbReference type="Proteomes" id="UP000005463">
    <property type="component" value="Unassembled WGS sequence"/>
</dbReference>
<reference evidence="2 3" key="1">
    <citation type="submission" date="2008-03" db="EMBL/GenBank/DDBJ databases">
        <title>Sequencing of the draft genome and assembly of Burkholderia ambifaria IOP40-10.</title>
        <authorList>
            <consortium name="US DOE Joint Genome Institute (JGI-PGF)"/>
            <person name="Copeland A."/>
            <person name="Lucas S."/>
            <person name="Lapidus A."/>
            <person name="Glavina del Rio T."/>
            <person name="Dalin E."/>
            <person name="Tice H."/>
            <person name="Bruce D."/>
            <person name="Goodwin L."/>
            <person name="Pitluck S."/>
            <person name="Larimer F."/>
            <person name="Land M.L."/>
            <person name="Hauser L."/>
            <person name="Tiedje J."/>
            <person name="Richardson P."/>
        </authorList>
    </citation>
    <scope>NUCLEOTIDE SEQUENCE [LARGE SCALE GENOMIC DNA]</scope>
    <source>
        <strain evidence="2 3">IOP40-10</strain>
    </source>
</reference>
<feature type="compositionally biased region" description="Gly residues" evidence="1">
    <location>
        <begin position="108"/>
        <end position="125"/>
    </location>
</feature>
<name>B1FQ99_9BURK</name>